<evidence type="ECO:0000313" key="3">
    <source>
        <dbReference type="EMBL" id="GAI53726.1"/>
    </source>
</evidence>
<comment type="caution">
    <text evidence="3">The sequence shown here is derived from an EMBL/GenBank/DDBJ whole genome shotgun (WGS) entry which is preliminary data.</text>
</comment>
<evidence type="ECO:0008006" key="4">
    <source>
        <dbReference type="Google" id="ProtNLM"/>
    </source>
</evidence>
<protein>
    <recommendedName>
        <fullName evidence="4">Phosphoribosyltransferase domain-containing protein</fullName>
    </recommendedName>
</protein>
<dbReference type="AlphaFoldDB" id="X1QFY3"/>
<dbReference type="GO" id="GO:0016740">
    <property type="term" value="F:transferase activity"/>
    <property type="evidence" value="ECO:0007669"/>
    <property type="project" value="UniProtKB-KW"/>
</dbReference>
<evidence type="ECO:0000256" key="1">
    <source>
        <dbReference type="ARBA" id="ARBA00022679"/>
    </source>
</evidence>
<dbReference type="SUPFAM" id="SSF53271">
    <property type="entry name" value="PRTase-like"/>
    <property type="match status" value="1"/>
</dbReference>
<dbReference type="EMBL" id="BARV01039071">
    <property type="protein sequence ID" value="GAI53726.1"/>
    <property type="molecule type" value="Genomic_DNA"/>
</dbReference>
<dbReference type="PANTHER" id="PTHR11907">
    <property type="entry name" value="AMIDOPHOSPHORIBOSYLTRANSFERASE"/>
    <property type="match status" value="1"/>
</dbReference>
<accession>X1QFY3</accession>
<keyword evidence="2" id="KW-0315">Glutamine amidotransferase</keyword>
<dbReference type="CDD" id="cd06223">
    <property type="entry name" value="PRTases_typeI"/>
    <property type="match status" value="1"/>
</dbReference>
<name>X1QFY3_9ZZZZ</name>
<dbReference type="InterPro" id="IPR029057">
    <property type="entry name" value="PRTase-like"/>
</dbReference>
<keyword evidence="1" id="KW-0808">Transferase</keyword>
<organism evidence="3">
    <name type="scientific">marine sediment metagenome</name>
    <dbReference type="NCBI Taxonomy" id="412755"/>
    <lineage>
        <taxon>unclassified sequences</taxon>
        <taxon>metagenomes</taxon>
        <taxon>ecological metagenomes</taxon>
    </lineage>
</organism>
<dbReference type="Gene3D" id="3.40.50.2020">
    <property type="match status" value="1"/>
</dbReference>
<feature type="non-terminal residue" evidence="3">
    <location>
        <position position="1"/>
    </location>
</feature>
<reference evidence="3" key="1">
    <citation type="journal article" date="2014" name="Front. Microbiol.">
        <title>High frequency of phylogenetically diverse reductive dehalogenase-homologous genes in deep subseafloor sedimentary metagenomes.</title>
        <authorList>
            <person name="Kawai M."/>
            <person name="Futagami T."/>
            <person name="Toyoda A."/>
            <person name="Takaki Y."/>
            <person name="Nishi S."/>
            <person name="Hori S."/>
            <person name="Arai W."/>
            <person name="Tsubouchi T."/>
            <person name="Morono Y."/>
            <person name="Uchiyama I."/>
            <person name="Ito T."/>
            <person name="Fujiyama A."/>
            <person name="Inagaki F."/>
            <person name="Takami H."/>
        </authorList>
    </citation>
    <scope>NUCLEOTIDE SEQUENCE</scope>
    <source>
        <strain evidence="3">Expedition CK06-06</strain>
    </source>
</reference>
<proteinExistence type="predicted"/>
<evidence type="ECO:0000256" key="2">
    <source>
        <dbReference type="ARBA" id="ARBA00022962"/>
    </source>
</evidence>
<sequence>RPEFALRYVGRTFIEPDQRIRDLGVKLKFNPLPLMLDGKRLVVVDDSIVRGTTTPKVVNLLKRAGAKEVHMRICAPPIRYPCFFGVDMATRQELIAAQKTIPEIRDFIGADSLGYLSVDGLVKAIALPRDIFCMACFTGDYPIPVQLEMDKLSLESIQISQKAAP</sequence>
<dbReference type="InterPro" id="IPR000836">
    <property type="entry name" value="PRTase_dom"/>
</dbReference>
<gene>
    <name evidence="3" type="ORF">S06H3_59991</name>
</gene>